<reference evidence="1" key="1">
    <citation type="submission" date="2019-04" db="EMBL/GenBank/DDBJ databases">
        <title>Evolution of Biomass-Degrading Anaerobic Consortia Revealed by Metagenomics.</title>
        <authorList>
            <person name="Peng X."/>
        </authorList>
    </citation>
    <scope>NUCLEOTIDE SEQUENCE</scope>
    <source>
        <strain evidence="1">SIG311</strain>
    </source>
</reference>
<evidence type="ECO:0000313" key="1">
    <source>
        <dbReference type="EMBL" id="MBE5918402.1"/>
    </source>
</evidence>
<dbReference type="Pfam" id="PF09719">
    <property type="entry name" value="C_GCAxxG_C_C"/>
    <property type="match status" value="1"/>
</dbReference>
<sequence>MTIEERADLAANLKATGQCNCTQSVLKAFEDKIDIAPEELSKLAAGFAAGMGCMESTCGALIGAVMTAGMITDGKGTPRYSKEMVAKFNEKCGATICKDLKGITTGQVLCECPECVRNAVLALGETVAVD</sequence>
<evidence type="ECO:0000313" key="2">
    <source>
        <dbReference type="Proteomes" id="UP000766246"/>
    </source>
</evidence>
<name>A0A927UAK5_9FIRM</name>
<dbReference type="Proteomes" id="UP000766246">
    <property type="component" value="Unassembled WGS sequence"/>
</dbReference>
<accession>A0A927UAK5</accession>
<comment type="caution">
    <text evidence="1">The sequence shown here is derived from an EMBL/GenBank/DDBJ whole genome shotgun (WGS) entry which is preliminary data.</text>
</comment>
<gene>
    <name evidence="1" type="ORF">E7272_01035</name>
</gene>
<dbReference type="AlphaFoldDB" id="A0A927UAK5"/>
<organism evidence="1 2">
    <name type="scientific">Pseudobutyrivibrio ruminis</name>
    <dbReference type="NCBI Taxonomy" id="46206"/>
    <lineage>
        <taxon>Bacteria</taxon>
        <taxon>Bacillati</taxon>
        <taxon>Bacillota</taxon>
        <taxon>Clostridia</taxon>
        <taxon>Lachnospirales</taxon>
        <taxon>Lachnospiraceae</taxon>
        <taxon>Pseudobutyrivibrio</taxon>
    </lineage>
</organism>
<dbReference type="InterPro" id="IPR010181">
    <property type="entry name" value="CGCAxxGCC_motif"/>
</dbReference>
<dbReference type="EMBL" id="SVER01000002">
    <property type="protein sequence ID" value="MBE5918402.1"/>
    <property type="molecule type" value="Genomic_DNA"/>
</dbReference>
<protein>
    <submittedName>
        <fullName evidence="1">C_GCAxxG_C_C family protein</fullName>
    </submittedName>
</protein>
<dbReference type="NCBIfam" id="TIGR01909">
    <property type="entry name" value="C_GCAxxG_C_C"/>
    <property type="match status" value="1"/>
</dbReference>
<proteinExistence type="predicted"/>